<dbReference type="InterPro" id="IPR029058">
    <property type="entry name" value="AB_hydrolase_fold"/>
</dbReference>
<gene>
    <name evidence="5" type="ORF">L798_11411</name>
</gene>
<sequence length="585" mass="66219">KEPPIVNIPLQGPVSGKEVSVFRGQKANVYLGIPFAKPPINPRLQPPIEDPLPSWTEVRNSTSFAPACLQDKEALREHEYVFSQILSDQIDALEFSEDCLYLNVFVPDGPLPPEKWPVVVWFHPGNFSVGTTALWDGSVLASRQKVIVVTPAYRLNILGFFALDRGISPGNYGLLDQVAALKWVNDKISEFGGSQDDICIMGHGAGATSVGLHMVSPLSKGKFNRAIAMSGSVFSNLVGNIPDIQAYKDIQSYACVDSKSNKDLIDCIRNLEVLPLVKYSWNRYPWGPVIDAGDTFLPRRPEEYFEIQKYRKVDFLTGYTDMEDAFEIHAKIPNSEKGVSYNVFKELIRTEIQSEHEGEYFGETGDYNQTCAVNVDHLLDTILFYYTPYPSSLEPEVNLLKYVDYTTEKRYGTGIHKQARFISKSSVTYVYRFDYKPKKGLVADLPEWIRVPHGFELPFFWGMPYWPSLPPNSWNIADRKVADTVMTLWTNFVKYGNPVQTGINFKWDVFEESAPSVMIIDRSFNMSDPSIFDHKAFAFWVDYYPKVIDATQCCNMTQNAIRIYSNPTLTGMLATLAGMQYLLIS</sequence>
<dbReference type="eggNOG" id="KOG1516">
    <property type="taxonomic scope" value="Eukaryota"/>
</dbReference>
<keyword evidence="6" id="KW-1185">Reference proteome</keyword>
<reference evidence="5 6" key="1">
    <citation type="journal article" date="2014" name="Nat. Commun.">
        <title>Molecular traces of alternative social organization in a termite genome.</title>
        <authorList>
            <person name="Terrapon N."/>
            <person name="Li C."/>
            <person name="Robertson H.M."/>
            <person name="Ji L."/>
            <person name="Meng X."/>
            <person name="Booth W."/>
            <person name="Chen Z."/>
            <person name="Childers C.P."/>
            <person name="Glastad K.M."/>
            <person name="Gokhale K."/>
            <person name="Gowin J."/>
            <person name="Gronenberg W."/>
            <person name="Hermansen R.A."/>
            <person name="Hu H."/>
            <person name="Hunt B.G."/>
            <person name="Huylmans A.K."/>
            <person name="Khalil S.M."/>
            <person name="Mitchell R.D."/>
            <person name="Munoz-Torres M.C."/>
            <person name="Mustard J.A."/>
            <person name="Pan H."/>
            <person name="Reese J.T."/>
            <person name="Scharf M.E."/>
            <person name="Sun F."/>
            <person name="Vogel H."/>
            <person name="Xiao J."/>
            <person name="Yang W."/>
            <person name="Yang Z."/>
            <person name="Yang Z."/>
            <person name="Zhou J."/>
            <person name="Zhu J."/>
            <person name="Brent C.S."/>
            <person name="Elsik C.G."/>
            <person name="Goodisman M.A."/>
            <person name="Liberles D.A."/>
            <person name="Roe R.M."/>
            <person name="Vargo E.L."/>
            <person name="Vilcinskas A."/>
            <person name="Wang J."/>
            <person name="Bornberg-Bauer E."/>
            <person name="Korb J."/>
            <person name="Zhang G."/>
            <person name="Liebig J."/>
        </authorList>
    </citation>
    <scope>NUCLEOTIDE SEQUENCE [LARGE SCALE GENOMIC DNA]</scope>
    <source>
        <tissue evidence="5">Whole organism</tissue>
    </source>
</reference>
<protein>
    <submittedName>
        <fullName evidence="5">Fatty acyl-CoA hydrolase, medium chain</fullName>
    </submittedName>
</protein>
<evidence type="ECO:0000256" key="3">
    <source>
        <dbReference type="ARBA" id="ARBA00023180"/>
    </source>
</evidence>
<comment type="similarity">
    <text evidence="1">Belongs to the type-B carboxylesterase/lipase family.</text>
</comment>
<organism evidence="5 6">
    <name type="scientific">Zootermopsis nevadensis</name>
    <name type="common">Dampwood termite</name>
    <dbReference type="NCBI Taxonomy" id="136037"/>
    <lineage>
        <taxon>Eukaryota</taxon>
        <taxon>Metazoa</taxon>
        <taxon>Ecdysozoa</taxon>
        <taxon>Arthropoda</taxon>
        <taxon>Hexapoda</taxon>
        <taxon>Insecta</taxon>
        <taxon>Pterygota</taxon>
        <taxon>Neoptera</taxon>
        <taxon>Polyneoptera</taxon>
        <taxon>Dictyoptera</taxon>
        <taxon>Blattodea</taxon>
        <taxon>Blattoidea</taxon>
        <taxon>Termitoidae</taxon>
        <taxon>Termopsidae</taxon>
        <taxon>Zootermopsis</taxon>
    </lineage>
</organism>
<dbReference type="AlphaFoldDB" id="A0A067R506"/>
<dbReference type="SUPFAM" id="SSF53474">
    <property type="entry name" value="alpha/beta-Hydrolases"/>
    <property type="match status" value="1"/>
</dbReference>
<evidence type="ECO:0000256" key="2">
    <source>
        <dbReference type="ARBA" id="ARBA00022729"/>
    </source>
</evidence>
<keyword evidence="5" id="KW-0378">Hydrolase</keyword>
<dbReference type="GO" id="GO:0016787">
    <property type="term" value="F:hydrolase activity"/>
    <property type="evidence" value="ECO:0007669"/>
    <property type="project" value="UniProtKB-KW"/>
</dbReference>
<dbReference type="Pfam" id="PF00135">
    <property type="entry name" value="COesterase"/>
    <property type="match status" value="1"/>
</dbReference>
<dbReference type="InterPro" id="IPR019819">
    <property type="entry name" value="Carboxylesterase_B_CS"/>
</dbReference>
<dbReference type="InterPro" id="IPR002018">
    <property type="entry name" value="CarbesteraseB"/>
</dbReference>
<dbReference type="Proteomes" id="UP000027135">
    <property type="component" value="Unassembled WGS sequence"/>
</dbReference>
<feature type="non-terminal residue" evidence="5">
    <location>
        <position position="1"/>
    </location>
</feature>
<evidence type="ECO:0000313" key="5">
    <source>
        <dbReference type="EMBL" id="KDR14322.1"/>
    </source>
</evidence>
<keyword evidence="2" id="KW-0732">Signal</keyword>
<name>A0A067R506_ZOONE</name>
<dbReference type="PROSITE" id="PS00941">
    <property type="entry name" value="CARBOXYLESTERASE_B_2"/>
    <property type="match status" value="1"/>
</dbReference>
<dbReference type="InterPro" id="IPR051093">
    <property type="entry name" value="Neuroligin/BSAL"/>
</dbReference>
<accession>A0A067R506</accession>
<proteinExistence type="inferred from homology"/>
<feature type="domain" description="Carboxylesterase type B" evidence="4">
    <location>
        <begin position="3"/>
        <end position="526"/>
    </location>
</feature>
<keyword evidence="3" id="KW-0325">Glycoprotein</keyword>
<dbReference type="EMBL" id="KK852888">
    <property type="protein sequence ID" value="KDR14322.1"/>
    <property type="molecule type" value="Genomic_DNA"/>
</dbReference>
<dbReference type="OMA" id="DICIMGH"/>
<dbReference type="InParanoid" id="A0A067R506"/>
<dbReference type="ESTHER" id="zoone-a0a067r506">
    <property type="family name" value="OtherNon-catalytic_C"/>
</dbReference>
<dbReference type="Gene3D" id="3.40.50.1820">
    <property type="entry name" value="alpha/beta hydrolase"/>
    <property type="match status" value="1"/>
</dbReference>
<evidence type="ECO:0000313" key="6">
    <source>
        <dbReference type="Proteomes" id="UP000027135"/>
    </source>
</evidence>
<evidence type="ECO:0000256" key="1">
    <source>
        <dbReference type="ARBA" id="ARBA00005964"/>
    </source>
</evidence>
<dbReference type="PANTHER" id="PTHR43903">
    <property type="entry name" value="NEUROLIGIN"/>
    <property type="match status" value="1"/>
</dbReference>
<evidence type="ECO:0000259" key="4">
    <source>
        <dbReference type="Pfam" id="PF00135"/>
    </source>
</evidence>